<evidence type="ECO:0000313" key="9">
    <source>
        <dbReference type="Proteomes" id="UP000095283"/>
    </source>
</evidence>
<protein>
    <submittedName>
        <fullName evidence="10">SSD domain-containing protein</fullName>
    </submittedName>
</protein>
<dbReference type="Gene3D" id="1.20.1640.10">
    <property type="entry name" value="Multidrug efflux transporter AcrB transmembrane domain"/>
    <property type="match status" value="1"/>
</dbReference>
<keyword evidence="5 7" id="KW-0472">Membrane</keyword>
<proteinExistence type="inferred from homology"/>
<dbReference type="Pfam" id="PF02460">
    <property type="entry name" value="Patched"/>
    <property type="match status" value="1"/>
</dbReference>
<dbReference type="GO" id="GO:0030659">
    <property type="term" value="C:cytoplasmic vesicle membrane"/>
    <property type="evidence" value="ECO:0007669"/>
    <property type="project" value="TreeGrafter"/>
</dbReference>
<dbReference type="PANTHER" id="PTHR10796:SF95">
    <property type="entry name" value="SSD DOMAIN-CONTAINING PROTEIN"/>
    <property type="match status" value="1"/>
</dbReference>
<evidence type="ECO:0000256" key="6">
    <source>
        <dbReference type="ARBA" id="ARBA00023180"/>
    </source>
</evidence>
<feature type="transmembrane region" description="Helical" evidence="7">
    <location>
        <begin position="116"/>
        <end position="133"/>
    </location>
</feature>
<evidence type="ECO:0000256" key="2">
    <source>
        <dbReference type="ARBA" id="ARBA00005585"/>
    </source>
</evidence>
<feature type="domain" description="SSD" evidence="8">
    <location>
        <begin position="1"/>
        <end position="135"/>
    </location>
</feature>
<evidence type="ECO:0000256" key="4">
    <source>
        <dbReference type="ARBA" id="ARBA00022989"/>
    </source>
</evidence>
<keyword evidence="4 7" id="KW-1133">Transmembrane helix</keyword>
<name>A0A1I7WSX3_HETBA</name>
<organism evidence="9 10">
    <name type="scientific">Heterorhabditis bacteriophora</name>
    <name type="common">Entomopathogenic nematode worm</name>
    <dbReference type="NCBI Taxonomy" id="37862"/>
    <lineage>
        <taxon>Eukaryota</taxon>
        <taxon>Metazoa</taxon>
        <taxon>Ecdysozoa</taxon>
        <taxon>Nematoda</taxon>
        <taxon>Chromadorea</taxon>
        <taxon>Rhabditida</taxon>
        <taxon>Rhabditina</taxon>
        <taxon>Rhabditomorpha</taxon>
        <taxon>Strongyloidea</taxon>
        <taxon>Heterorhabditidae</taxon>
        <taxon>Heterorhabditis</taxon>
    </lineage>
</organism>
<keyword evidence="6" id="KW-0325">Glycoprotein</keyword>
<dbReference type="AlphaFoldDB" id="A0A1I7WSX3"/>
<dbReference type="InterPro" id="IPR003392">
    <property type="entry name" value="PTHD_SSD"/>
</dbReference>
<evidence type="ECO:0000256" key="7">
    <source>
        <dbReference type="SAM" id="Phobius"/>
    </source>
</evidence>
<dbReference type="SUPFAM" id="SSF82866">
    <property type="entry name" value="Multidrug efflux transporter AcrB transmembrane domain"/>
    <property type="match status" value="1"/>
</dbReference>
<evidence type="ECO:0000259" key="8">
    <source>
        <dbReference type="PROSITE" id="PS50156"/>
    </source>
</evidence>
<keyword evidence="3 7" id="KW-0812">Transmembrane</keyword>
<comment type="subcellular location">
    <subcellularLocation>
        <location evidence="1">Membrane</location>
        <topology evidence="1">Multi-pass membrane protein</topology>
    </subcellularLocation>
</comment>
<dbReference type="PROSITE" id="PS50156">
    <property type="entry name" value="SSD"/>
    <property type="match status" value="1"/>
</dbReference>
<feature type="transmembrane region" description="Helical" evidence="7">
    <location>
        <begin position="42"/>
        <end position="62"/>
    </location>
</feature>
<dbReference type="Proteomes" id="UP000095283">
    <property type="component" value="Unplaced"/>
</dbReference>
<dbReference type="GO" id="GO:0005886">
    <property type="term" value="C:plasma membrane"/>
    <property type="evidence" value="ECO:0007669"/>
    <property type="project" value="TreeGrafter"/>
</dbReference>
<evidence type="ECO:0000256" key="5">
    <source>
        <dbReference type="ARBA" id="ARBA00023136"/>
    </source>
</evidence>
<dbReference type="InterPro" id="IPR000731">
    <property type="entry name" value="SSD"/>
</dbReference>
<keyword evidence="9" id="KW-1185">Reference proteome</keyword>
<evidence type="ECO:0000313" key="10">
    <source>
        <dbReference type="WBParaSite" id="Hba_08245"/>
    </source>
</evidence>
<reference evidence="10" key="1">
    <citation type="submission" date="2016-11" db="UniProtKB">
        <authorList>
            <consortium name="WormBaseParasite"/>
        </authorList>
    </citation>
    <scope>IDENTIFICATION</scope>
</reference>
<dbReference type="InterPro" id="IPR051697">
    <property type="entry name" value="Patched_domain-protein"/>
</dbReference>
<dbReference type="GO" id="GO:0006897">
    <property type="term" value="P:endocytosis"/>
    <property type="evidence" value="ECO:0007669"/>
    <property type="project" value="TreeGrafter"/>
</dbReference>
<evidence type="ECO:0000256" key="3">
    <source>
        <dbReference type="ARBA" id="ARBA00022692"/>
    </source>
</evidence>
<sequence length="210" mass="23771">MSFKLFVWSHHKITQAVLGCVCPLLATSSALGLLFWFGFRFGTILCVTPFLVLAIGVDDAYLMMHSWMRISNEDSSLTKRERVAHMLVDVGPSVSITSLTNFLAFLVGIYTPTPEIQLFCIGNAVAILFDFIYQIIHMLDDYSQWLANKFTSVFLFFALCCYWYLSIVGASQIDIVLSPDKLVLEDSPLIEVCYHETIFLKTIFPLTINL</sequence>
<dbReference type="GO" id="GO:0018996">
    <property type="term" value="P:molting cycle, collagen and cuticulin-based cuticle"/>
    <property type="evidence" value="ECO:0007669"/>
    <property type="project" value="TreeGrafter"/>
</dbReference>
<dbReference type="WBParaSite" id="Hba_08245">
    <property type="protein sequence ID" value="Hba_08245"/>
    <property type="gene ID" value="Hba_08245"/>
</dbReference>
<feature type="transmembrane region" description="Helical" evidence="7">
    <location>
        <begin position="145"/>
        <end position="165"/>
    </location>
</feature>
<evidence type="ECO:0000256" key="1">
    <source>
        <dbReference type="ARBA" id="ARBA00004141"/>
    </source>
</evidence>
<accession>A0A1I7WSX3</accession>
<comment type="similarity">
    <text evidence="2">Belongs to the patched family.</text>
</comment>
<feature type="transmembrane region" description="Helical" evidence="7">
    <location>
        <begin position="83"/>
        <end position="110"/>
    </location>
</feature>
<dbReference type="PANTHER" id="PTHR10796">
    <property type="entry name" value="PATCHED-RELATED"/>
    <property type="match status" value="1"/>
</dbReference>